<accession>A0A934TY86</accession>
<reference evidence="1" key="1">
    <citation type="submission" date="2021-01" db="EMBL/GenBank/DDBJ databases">
        <title>Genome public.</title>
        <authorList>
            <person name="Liu C."/>
            <person name="Sun Q."/>
        </authorList>
    </citation>
    <scope>NUCLEOTIDE SEQUENCE</scope>
    <source>
        <strain evidence="1">M6</strain>
    </source>
</reference>
<organism evidence="1 2">
    <name type="scientific">Ruminococcus difficilis</name>
    <dbReference type="NCBI Taxonomy" id="2763069"/>
    <lineage>
        <taxon>Bacteria</taxon>
        <taxon>Bacillati</taxon>
        <taxon>Bacillota</taxon>
        <taxon>Clostridia</taxon>
        <taxon>Eubacteriales</taxon>
        <taxon>Oscillospiraceae</taxon>
        <taxon>Ruminococcus</taxon>
    </lineage>
</organism>
<sequence>MSKNVILVDYQVPENWDYHRAIEKETGTSWDIVTCNTHRYQGSKLKVICRYLRYFFFSFRMFTKRNRYEKVIAWQQFYGLLIAFYCRFFHVKKCPDIYIMTFIFKPKKNNTYNKFIRYIVASKYIKKLIVMSDSEKKYYSELFGISEDKFYCTRIGVPDVTETIAPDPESEKYYLSVGRSNRDYKFLRDAWKAEYGKLVIICDSYNEAEKEGIQCLDSCYGDDYLKMVANCYAEIIPLDDVNISSGSLSYLQAMMLSKPTIVTENKTVHDYIESGHNGIIIQKDSDELSDALKMLDDKDNYDSICRNARKVYEDNFSEYSLGVSISEILK</sequence>
<proteinExistence type="predicted"/>
<evidence type="ECO:0008006" key="3">
    <source>
        <dbReference type="Google" id="ProtNLM"/>
    </source>
</evidence>
<protein>
    <recommendedName>
        <fullName evidence="3">Glycosyltransferase</fullName>
    </recommendedName>
</protein>
<name>A0A934TY86_9FIRM</name>
<dbReference type="EMBL" id="JAEQMG010000023">
    <property type="protein sequence ID" value="MBK6087326.1"/>
    <property type="molecule type" value="Genomic_DNA"/>
</dbReference>
<dbReference type="Proteomes" id="UP000633365">
    <property type="component" value="Unassembled WGS sequence"/>
</dbReference>
<evidence type="ECO:0000313" key="1">
    <source>
        <dbReference type="EMBL" id="MBK6087326.1"/>
    </source>
</evidence>
<comment type="caution">
    <text evidence="1">The sequence shown here is derived from an EMBL/GenBank/DDBJ whole genome shotgun (WGS) entry which is preliminary data.</text>
</comment>
<keyword evidence="2" id="KW-1185">Reference proteome</keyword>
<dbReference type="Gene3D" id="3.40.50.2000">
    <property type="entry name" value="Glycogen Phosphorylase B"/>
    <property type="match status" value="2"/>
</dbReference>
<dbReference type="AlphaFoldDB" id="A0A934TY86"/>
<evidence type="ECO:0000313" key="2">
    <source>
        <dbReference type="Proteomes" id="UP000633365"/>
    </source>
</evidence>
<gene>
    <name evidence="1" type="ORF">JKK62_01415</name>
</gene>
<dbReference type="SUPFAM" id="SSF53756">
    <property type="entry name" value="UDP-Glycosyltransferase/glycogen phosphorylase"/>
    <property type="match status" value="1"/>
</dbReference>